<evidence type="ECO:0000256" key="1">
    <source>
        <dbReference type="ARBA" id="ARBA00004123"/>
    </source>
</evidence>
<evidence type="ECO:0000256" key="2">
    <source>
        <dbReference type="ARBA" id="ARBA00007163"/>
    </source>
</evidence>
<evidence type="ECO:0000259" key="8">
    <source>
        <dbReference type="PROSITE" id="PS50217"/>
    </source>
</evidence>
<evidence type="ECO:0000256" key="6">
    <source>
        <dbReference type="ARBA" id="ARBA00023242"/>
    </source>
</evidence>
<dbReference type="AlphaFoldDB" id="A0AAV7DWG3"/>
<dbReference type="GO" id="GO:0000976">
    <property type="term" value="F:transcription cis-regulatory region binding"/>
    <property type="evidence" value="ECO:0007669"/>
    <property type="project" value="UniProtKB-ARBA"/>
</dbReference>
<dbReference type="SUPFAM" id="SSF57959">
    <property type="entry name" value="Leucine zipper domain"/>
    <property type="match status" value="1"/>
</dbReference>
<feature type="region of interest" description="Disordered" evidence="7">
    <location>
        <begin position="340"/>
        <end position="397"/>
    </location>
</feature>
<feature type="region of interest" description="Disordered" evidence="7">
    <location>
        <begin position="98"/>
        <end position="168"/>
    </location>
</feature>
<dbReference type="PANTHER" id="PTHR45967:SF20">
    <property type="entry name" value="G-BOX-BINDING FACTOR 1"/>
    <property type="match status" value="1"/>
</dbReference>
<reference evidence="9 10" key="1">
    <citation type="submission" date="2021-07" db="EMBL/GenBank/DDBJ databases">
        <title>The Aristolochia fimbriata genome: insights into angiosperm evolution, floral development and chemical biosynthesis.</title>
        <authorList>
            <person name="Jiao Y."/>
        </authorList>
    </citation>
    <scope>NUCLEOTIDE SEQUENCE [LARGE SCALE GENOMIC DNA]</scope>
    <source>
        <strain evidence="9">IBCAS-2021</strain>
        <tissue evidence="9">Leaf</tissue>
    </source>
</reference>
<feature type="compositionally biased region" description="Gly residues" evidence="7">
    <location>
        <begin position="123"/>
        <end position="138"/>
    </location>
</feature>
<dbReference type="Pfam" id="PF00170">
    <property type="entry name" value="bZIP_1"/>
    <property type="match status" value="1"/>
</dbReference>
<dbReference type="SMART" id="SM00338">
    <property type="entry name" value="BRLZ"/>
    <property type="match status" value="1"/>
</dbReference>
<dbReference type="InterPro" id="IPR046347">
    <property type="entry name" value="bZIP_sf"/>
</dbReference>
<evidence type="ECO:0000256" key="5">
    <source>
        <dbReference type="ARBA" id="ARBA00023163"/>
    </source>
</evidence>
<evidence type="ECO:0000256" key="4">
    <source>
        <dbReference type="ARBA" id="ARBA00023125"/>
    </source>
</evidence>
<comment type="subcellular location">
    <subcellularLocation>
        <location evidence="1">Nucleus</location>
    </subcellularLocation>
</comment>
<keyword evidence="5" id="KW-0804">Transcription</keyword>
<evidence type="ECO:0000313" key="10">
    <source>
        <dbReference type="Proteomes" id="UP000825729"/>
    </source>
</evidence>
<keyword evidence="4" id="KW-0238">DNA-binding</keyword>
<keyword evidence="6" id="KW-0539">Nucleus</keyword>
<feature type="compositionally biased region" description="Polar residues" evidence="7">
    <location>
        <begin position="346"/>
        <end position="356"/>
    </location>
</feature>
<dbReference type="InterPro" id="IPR045314">
    <property type="entry name" value="bZIP_plant_GBF1"/>
</dbReference>
<dbReference type="GO" id="GO:0005634">
    <property type="term" value="C:nucleus"/>
    <property type="evidence" value="ECO:0007669"/>
    <property type="project" value="UniProtKB-SubCell"/>
</dbReference>
<dbReference type="PROSITE" id="PS50217">
    <property type="entry name" value="BZIP"/>
    <property type="match status" value="1"/>
</dbReference>
<feature type="compositionally biased region" description="Basic and acidic residues" evidence="7">
    <location>
        <begin position="105"/>
        <end position="117"/>
    </location>
</feature>
<dbReference type="Proteomes" id="UP000825729">
    <property type="component" value="Unassembled WGS sequence"/>
</dbReference>
<dbReference type="Gene3D" id="1.20.5.170">
    <property type="match status" value="1"/>
</dbReference>
<dbReference type="FunFam" id="1.20.5.170:FF:000020">
    <property type="entry name" value="BZIP transcription factor"/>
    <property type="match status" value="1"/>
</dbReference>
<keyword evidence="10" id="KW-1185">Reference proteome</keyword>
<organism evidence="9 10">
    <name type="scientific">Aristolochia fimbriata</name>
    <name type="common">White veined hardy Dutchman's pipe vine</name>
    <dbReference type="NCBI Taxonomy" id="158543"/>
    <lineage>
        <taxon>Eukaryota</taxon>
        <taxon>Viridiplantae</taxon>
        <taxon>Streptophyta</taxon>
        <taxon>Embryophyta</taxon>
        <taxon>Tracheophyta</taxon>
        <taxon>Spermatophyta</taxon>
        <taxon>Magnoliopsida</taxon>
        <taxon>Magnoliidae</taxon>
        <taxon>Piperales</taxon>
        <taxon>Aristolochiaceae</taxon>
        <taxon>Aristolochia</taxon>
    </lineage>
</organism>
<comment type="similarity">
    <text evidence="2">Belongs to the bZIP family.</text>
</comment>
<dbReference type="InterPro" id="IPR044827">
    <property type="entry name" value="GBF-like"/>
</dbReference>
<dbReference type="InterPro" id="IPR012900">
    <property type="entry name" value="MFMR"/>
</dbReference>
<accession>A0AAV7DWG3</accession>
<gene>
    <name evidence="9" type="ORF">H6P81_021098</name>
</gene>
<feature type="region of interest" description="Disordered" evidence="7">
    <location>
        <begin position="234"/>
        <end position="290"/>
    </location>
</feature>
<evidence type="ECO:0000256" key="3">
    <source>
        <dbReference type="ARBA" id="ARBA00023015"/>
    </source>
</evidence>
<sequence>MGSKEESGSAKPAKPATPTQELPTTPSFPDWPTPLPAYYGAGAAPPAFYPPAVSSPNPHSYLWGSQHIMPPYGTPLPYAPIYPHGIYAHPSMAPAQGAAITQAEADGKPSDGKDCSSTKKAKGGSGNTGGKSGDGGKAASGSANDAASQSGESGSENSSGASEENANQHEFAANRKRSFNQMLADVDSSLANRGPVSLPLSIPGKPGVTMPATNLNIGMDLWNSSPAGGMPIKNRSNTAGPPSVVVAPPMGGRDGAPADVWINDERELKRQRRKQSNRESARRSRLRKQAECEELAAKVDTLSNENRSLRDELQRLAEECEKLTSENSSIRDQLSRLYGHEAMSSGEMNDTNSSVFQAAEGEGNSQTQESQRGSNSASSQKNGSYFSPNGKLEAASN</sequence>
<name>A0AAV7DWG3_ARIFI</name>
<feature type="region of interest" description="Disordered" evidence="7">
    <location>
        <begin position="1"/>
        <end position="36"/>
    </location>
</feature>
<comment type="caution">
    <text evidence="9">The sequence shown here is derived from an EMBL/GenBank/DDBJ whole genome shotgun (WGS) entry which is preliminary data.</text>
</comment>
<feature type="compositionally biased region" description="Low complexity" evidence="7">
    <location>
        <begin position="139"/>
        <end position="165"/>
    </location>
</feature>
<evidence type="ECO:0000313" key="9">
    <source>
        <dbReference type="EMBL" id="KAG9440933.1"/>
    </source>
</evidence>
<dbReference type="CDD" id="cd14702">
    <property type="entry name" value="bZIP_plant_GBF1"/>
    <property type="match status" value="1"/>
</dbReference>
<protein>
    <recommendedName>
        <fullName evidence="8">BZIP domain-containing protein</fullName>
    </recommendedName>
</protein>
<dbReference type="Pfam" id="PF07777">
    <property type="entry name" value="MFMR"/>
    <property type="match status" value="1"/>
</dbReference>
<proteinExistence type="inferred from homology"/>
<keyword evidence="3" id="KW-0805">Transcription regulation</keyword>
<dbReference type="PROSITE" id="PS00036">
    <property type="entry name" value="BZIP_BASIC"/>
    <property type="match status" value="1"/>
</dbReference>
<feature type="compositionally biased region" description="Polar residues" evidence="7">
    <location>
        <begin position="363"/>
        <end position="387"/>
    </location>
</feature>
<feature type="compositionally biased region" description="Basic and acidic residues" evidence="7">
    <location>
        <begin position="276"/>
        <end position="290"/>
    </location>
</feature>
<feature type="domain" description="BZIP" evidence="8">
    <location>
        <begin position="267"/>
        <end position="330"/>
    </location>
</feature>
<dbReference type="EMBL" id="JAINDJ010000008">
    <property type="protein sequence ID" value="KAG9440933.1"/>
    <property type="molecule type" value="Genomic_DNA"/>
</dbReference>
<dbReference type="PANTHER" id="PTHR45967">
    <property type="entry name" value="G-BOX-BINDING FACTOR 3-RELATED"/>
    <property type="match status" value="1"/>
</dbReference>
<evidence type="ECO:0000256" key="7">
    <source>
        <dbReference type="SAM" id="MobiDB-lite"/>
    </source>
</evidence>
<dbReference type="GO" id="GO:0003700">
    <property type="term" value="F:DNA-binding transcription factor activity"/>
    <property type="evidence" value="ECO:0007669"/>
    <property type="project" value="InterPro"/>
</dbReference>
<dbReference type="InterPro" id="IPR004827">
    <property type="entry name" value="bZIP"/>
</dbReference>
<feature type="compositionally biased region" description="Polar residues" evidence="7">
    <location>
        <begin position="17"/>
        <end position="27"/>
    </location>
</feature>